<reference evidence="1" key="2">
    <citation type="journal article" date="2020" name="Nat. Commun.">
        <title>Large-scale genome sequencing of mycorrhizal fungi provides insights into the early evolution of symbiotic traits.</title>
        <authorList>
            <person name="Miyauchi S."/>
            <person name="Kiss E."/>
            <person name="Kuo A."/>
            <person name="Drula E."/>
            <person name="Kohler A."/>
            <person name="Sanchez-Garcia M."/>
            <person name="Morin E."/>
            <person name="Andreopoulos B."/>
            <person name="Barry K.W."/>
            <person name="Bonito G."/>
            <person name="Buee M."/>
            <person name="Carver A."/>
            <person name="Chen C."/>
            <person name="Cichocki N."/>
            <person name="Clum A."/>
            <person name="Culley D."/>
            <person name="Crous P.W."/>
            <person name="Fauchery L."/>
            <person name="Girlanda M."/>
            <person name="Hayes R.D."/>
            <person name="Keri Z."/>
            <person name="LaButti K."/>
            <person name="Lipzen A."/>
            <person name="Lombard V."/>
            <person name="Magnuson J."/>
            <person name="Maillard F."/>
            <person name="Murat C."/>
            <person name="Nolan M."/>
            <person name="Ohm R.A."/>
            <person name="Pangilinan J."/>
            <person name="Pereira M.F."/>
            <person name="Perotto S."/>
            <person name="Peter M."/>
            <person name="Pfister S."/>
            <person name="Riley R."/>
            <person name="Sitrit Y."/>
            <person name="Stielow J.B."/>
            <person name="Szollosi G."/>
            <person name="Zifcakova L."/>
            <person name="Stursova M."/>
            <person name="Spatafora J.W."/>
            <person name="Tedersoo L."/>
            <person name="Vaario L.M."/>
            <person name="Yamada A."/>
            <person name="Yan M."/>
            <person name="Wang P."/>
            <person name="Xu J."/>
            <person name="Bruns T."/>
            <person name="Baldrian P."/>
            <person name="Vilgalys R."/>
            <person name="Dunand C."/>
            <person name="Henrissat B."/>
            <person name="Grigoriev I.V."/>
            <person name="Hibbett D."/>
            <person name="Nagy L.G."/>
            <person name="Martin F.M."/>
        </authorList>
    </citation>
    <scope>NUCLEOTIDE SEQUENCE</scope>
    <source>
        <strain evidence="1">BED1</strain>
    </source>
</reference>
<gene>
    <name evidence="1" type="ORF">L210DRAFT_619531</name>
</gene>
<proteinExistence type="predicted"/>
<organism evidence="1 2">
    <name type="scientific">Boletus edulis BED1</name>
    <dbReference type="NCBI Taxonomy" id="1328754"/>
    <lineage>
        <taxon>Eukaryota</taxon>
        <taxon>Fungi</taxon>
        <taxon>Dikarya</taxon>
        <taxon>Basidiomycota</taxon>
        <taxon>Agaricomycotina</taxon>
        <taxon>Agaricomycetes</taxon>
        <taxon>Agaricomycetidae</taxon>
        <taxon>Boletales</taxon>
        <taxon>Boletineae</taxon>
        <taxon>Boletaceae</taxon>
        <taxon>Boletoideae</taxon>
        <taxon>Boletus</taxon>
    </lineage>
</organism>
<comment type="caution">
    <text evidence="1">The sequence shown here is derived from an EMBL/GenBank/DDBJ whole genome shotgun (WGS) entry which is preliminary data.</text>
</comment>
<evidence type="ECO:0000313" key="1">
    <source>
        <dbReference type="EMBL" id="KAF8448918.1"/>
    </source>
</evidence>
<name>A0AAD4GK77_BOLED</name>
<evidence type="ECO:0000313" key="2">
    <source>
        <dbReference type="Proteomes" id="UP001194468"/>
    </source>
</evidence>
<reference evidence="1" key="1">
    <citation type="submission" date="2019-10" db="EMBL/GenBank/DDBJ databases">
        <authorList>
            <consortium name="DOE Joint Genome Institute"/>
            <person name="Kuo A."/>
            <person name="Miyauchi S."/>
            <person name="Kiss E."/>
            <person name="Drula E."/>
            <person name="Kohler A."/>
            <person name="Sanchez-Garcia M."/>
            <person name="Andreopoulos B."/>
            <person name="Barry K.W."/>
            <person name="Bonito G."/>
            <person name="Buee M."/>
            <person name="Carver A."/>
            <person name="Chen C."/>
            <person name="Cichocki N."/>
            <person name="Clum A."/>
            <person name="Culley D."/>
            <person name="Crous P.W."/>
            <person name="Fauchery L."/>
            <person name="Girlanda M."/>
            <person name="Hayes R."/>
            <person name="Keri Z."/>
            <person name="LaButti K."/>
            <person name="Lipzen A."/>
            <person name="Lombard V."/>
            <person name="Magnuson J."/>
            <person name="Maillard F."/>
            <person name="Morin E."/>
            <person name="Murat C."/>
            <person name="Nolan M."/>
            <person name="Ohm R."/>
            <person name="Pangilinan J."/>
            <person name="Pereira M."/>
            <person name="Perotto S."/>
            <person name="Peter M."/>
            <person name="Riley R."/>
            <person name="Sitrit Y."/>
            <person name="Stielow B."/>
            <person name="Szollosi G."/>
            <person name="Zifcakova L."/>
            <person name="Stursova M."/>
            <person name="Spatafora J.W."/>
            <person name="Tedersoo L."/>
            <person name="Vaario L.-M."/>
            <person name="Yamada A."/>
            <person name="Yan M."/>
            <person name="Wang P."/>
            <person name="Xu J."/>
            <person name="Bruns T."/>
            <person name="Baldrian P."/>
            <person name="Vilgalys R."/>
            <person name="Henrissat B."/>
            <person name="Grigoriev I.V."/>
            <person name="Hibbett D."/>
            <person name="Nagy L.G."/>
            <person name="Martin F.M."/>
        </authorList>
    </citation>
    <scope>NUCLEOTIDE SEQUENCE</scope>
    <source>
        <strain evidence="1">BED1</strain>
    </source>
</reference>
<protein>
    <submittedName>
        <fullName evidence="1">Uncharacterized protein</fullName>
    </submittedName>
</protein>
<sequence>MAIGLATSCCLTSPSFRLLCLQSSWMFERFTRPDVSDHSISTLNHAFGDHQYPGLPSAHIPDVHVNRWSPRASTHTPGFAGGILRPTTPLLDSSYLIETGENASRRVGQVARSTSDL</sequence>
<dbReference type="Proteomes" id="UP001194468">
    <property type="component" value="Unassembled WGS sequence"/>
</dbReference>
<keyword evidence="2" id="KW-1185">Reference proteome</keyword>
<dbReference type="EMBL" id="WHUW01000003">
    <property type="protein sequence ID" value="KAF8448918.1"/>
    <property type="molecule type" value="Genomic_DNA"/>
</dbReference>
<dbReference type="AlphaFoldDB" id="A0AAD4GK77"/>
<accession>A0AAD4GK77</accession>